<comment type="caution">
    <text evidence="1">The sequence shown here is derived from an EMBL/GenBank/DDBJ whole genome shotgun (WGS) entry which is preliminary data.</text>
</comment>
<proteinExistence type="predicted"/>
<organism evidence="1 2">
    <name type="scientific">Pseudomonas monsensis</name>
    <dbReference type="NCBI Taxonomy" id="2745509"/>
    <lineage>
        <taxon>Bacteria</taxon>
        <taxon>Pseudomonadati</taxon>
        <taxon>Pseudomonadota</taxon>
        <taxon>Gammaproteobacteria</taxon>
        <taxon>Pseudomonadales</taxon>
        <taxon>Pseudomonadaceae</taxon>
        <taxon>Pseudomonas</taxon>
    </lineage>
</organism>
<keyword evidence="2" id="KW-1185">Reference proteome</keyword>
<dbReference type="EMBL" id="JANIGP010000018">
    <property type="protein sequence ID" value="MCY0110741.1"/>
    <property type="molecule type" value="Genomic_DNA"/>
</dbReference>
<dbReference type="Proteomes" id="UP001207830">
    <property type="component" value="Unassembled WGS sequence"/>
</dbReference>
<dbReference type="RefSeq" id="WP_267804698.1">
    <property type="nucleotide sequence ID" value="NZ_JANIGP010000018.1"/>
</dbReference>
<reference evidence="1 2" key="1">
    <citation type="submission" date="2022-07" db="EMBL/GenBank/DDBJ databases">
        <title>Characterization of plant growth promoting rhizobacteria (PGPR) for use as bioinoculants in agriculture.</title>
        <authorList>
            <person name="Hassen A.I."/>
            <person name="Pierneef R."/>
        </authorList>
    </citation>
    <scope>NUCLEOTIDE SEQUENCE [LARGE SCALE GENOMIC DNA]</scope>
    <source>
        <strain evidence="1 2">SARCC-3054</strain>
    </source>
</reference>
<sequence>MSPINIQILTAQGLETAIIECDRKNKALAFTRKNGLTRSYTSYDLYGCFGALRAEFPEIQFLCKGSKLNVYPSSMSSQMSCGLVAYEMQQGKPAEDEDIVRIFDYEDRDLTNDIEEQKDFYRSWLASLASS</sequence>
<accession>A0ABT3YYZ9</accession>
<evidence type="ECO:0000313" key="2">
    <source>
        <dbReference type="Proteomes" id="UP001207830"/>
    </source>
</evidence>
<gene>
    <name evidence="1" type="ORF">NQF78_20755</name>
</gene>
<evidence type="ECO:0000313" key="1">
    <source>
        <dbReference type="EMBL" id="MCY0110741.1"/>
    </source>
</evidence>
<name>A0ABT3YYZ9_9PSED</name>
<protein>
    <submittedName>
        <fullName evidence="1">Uncharacterized protein</fullName>
    </submittedName>
</protein>